<evidence type="ECO:0000256" key="5">
    <source>
        <dbReference type="SAM" id="MobiDB-lite"/>
    </source>
</evidence>
<feature type="transmembrane region" description="Helical" evidence="6">
    <location>
        <begin position="142"/>
        <end position="160"/>
    </location>
</feature>
<dbReference type="GeneID" id="28736025"/>
<sequence length="351" mass="37916">MSTPVVNGTTPETFLLPPNCDQQQWCLDWYGYVNYLPSVAGNAFFLAAFSVGLITQLFLGIRYRAWTFTGPMLVGIILEIVGYGGRIGMHQDVFSDSWFIMYLCCLTIAPALFSAALYLSLSRIIAIYSNNHAKLSLLAPRTITLSFITFDFLSLLLQAIGGALASTASTPETRDTGVNIMVAGLSTQVAATTLFAVLCLHLMYTIRKRPERVDNASTDKVTLRQSKRFKGFLIAVGVAVITILIRCAFRVAELSEGFKGELANNETLFMIFDSTMMVICVAVLSAAHPGWVMGGWWKMGQVSFRGRKRATLGGADGVASEGGLEQHANKDEKRGAAGAGVSSGSTSDSVS</sequence>
<comment type="subcellular location">
    <subcellularLocation>
        <location evidence="1">Membrane</location>
        <topology evidence="1">Multi-pass membrane protein</topology>
    </subcellularLocation>
</comment>
<comment type="caution">
    <text evidence="7">The sequence shown here is derived from an EMBL/GenBank/DDBJ whole genome shotgun (WGS) entry which is preliminary data.</text>
</comment>
<keyword evidence="8" id="KW-1185">Reference proteome</keyword>
<feature type="transmembrane region" description="Helical" evidence="6">
    <location>
        <begin position="232"/>
        <end position="251"/>
    </location>
</feature>
<feature type="transmembrane region" description="Helical" evidence="6">
    <location>
        <begin position="39"/>
        <end position="59"/>
    </location>
</feature>
<dbReference type="VEuPathDB" id="FungiDB:AB675_4037"/>
<evidence type="ECO:0000256" key="3">
    <source>
        <dbReference type="ARBA" id="ARBA00022989"/>
    </source>
</evidence>
<dbReference type="PANTHER" id="PTHR31465">
    <property type="entry name" value="PROTEIN RTA1-RELATED"/>
    <property type="match status" value="1"/>
</dbReference>
<evidence type="ECO:0000256" key="4">
    <source>
        <dbReference type="ARBA" id="ARBA00023136"/>
    </source>
</evidence>
<evidence type="ECO:0000256" key="6">
    <source>
        <dbReference type="SAM" id="Phobius"/>
    </source>
</evidence>
<keyword evidence="3 6" id="KW-1133">Transmembrane helix</keyword>
<dbReference type="PANTHER" id="PTHR31465:SF9">
    <property type="entry name" value="SPHINGOID LONG-CHAIN BASE TRANSPORTER RSB1"/>
    <property type="match status" value="1"/>
</dbReference>
<dbReference type="Proteomes" id="UP000038010">
    <property type="component" value="Unassembled WGS sequence"/>
</dbReference>
<dbReference type="Pfam" id="PF04479">
    <property type="entry name" value="RTA1"/>
    <property type="match status" value="1"/>
</dbReference>
<feature type="region of interest" description="Disordered" evidence="5">
    <location>
        <begin position="315"/>
        <end position="351"/>
    </location>
</feature>
<protein>
    <submittedName>
        <fullName evidence="7">Sphingoid long-chain base transporter RSB1</fullName>
    </submittedName>
</protein>
<dbReference type="OrthoDB" id="4521223at2759"/>
<dbReference type="InterPro" id="IPR007568">
    <property type="entry name" value="RTA1"/>
</dbReference>
<dbReference type="AlphaFoldDB" id="A0A0N1H0T4"/>
<evidence type="ECO:0000313" key="7">
    <source>
        <dbReference type="EMBL" id="KPI37650.1"/>
    </source>
</evidence>
<organism evidence="7 8">
    <name type="scientific">Cyphellophora attinorum</name>
    <dbReference type="NCBI Taxonomy" id="1664694"/>
    <lineage>
        <taxon>Eukaryota</taxon>
        <taxon>Fungi</taxon>
        <taxon>Dikarya</taxon>
        <taxon>Ascomycota</taxon>
        <taxon>Pezizomycotina</taxon>
        <taxon>Eurotiomycetes</taxon>
        <taxon>Chaetothyriomycetidae</taxon>
        <taxon>Chaetothyriales</taxon>
        <taxon>Cyphellophoraceae</taxon>
        <taxon>Cyphellophora</taxon>
    </lineage>
</organism>
<proteinExistence type="predicted"/>
<feature type="transmembrane region" description="Helical" evidence="6">
    <location>
        <begin position="271"/>
        <end position="297"/>
    </location>
</feature>
<dbReference type="GO" id="GO:0000324">
    <property type="term" value="C:fungal-type vacuole"/>
    <property type="evidence" value="ECO:0007669"/>
    <property type="project" value="TreeGrafter"/>
</dbReference>
<dbReference type="GO" id="GO:0005886">
    <property type="term" value="C:plasma membrane"/>
    <property type="evidence" value="ECO:0007669"/>
    <property type="project" value="TreeGrafter"/>
</dbReference>
<evidence type="ECO:0000256" key="1">
    <source>
        <dbReference type="ARBA" id="ARBA00004141"/>
    </source>
</evidence>
<dbReference type="RefSeq" id="XP_017997613.1">
    <property type="nucleotide sequence ID" value="XM_018144145.1"/>
</dbReference>
<keyword evidence="2 6" id="KW-0812">Transmembrane</keyword>
<dbReference type="EMBL" id="LFJN01000023">
    <property type="protein sequence ID" value="KPI37650.1"/>
    <property type="molecule type" value="Genomic_DNA"/>
</dbReference>
<dbReference type="STRING" id="1664694.A0A0N1H0T4"/>
<feature type="transmembrane region" description="Helical" evidence="6">
    <location>
        <begin position="66"/>
        <end position="85"/>
    </location>
</feature>
<accession>A0A0N1H0T4</accession>
<feature type="transmembrane region" description="Helical" evidence="6">
    <location>
        <begin position="180"/>
        <end position="204"/>
    </location>
</feature>
<feature type="transmembrane region" description="Helical" evidence="6">
    <location>
        <begin position="97"/>
        <end position="121"/>
    </location>
</feature>
<gene>
    <name evidence="7" type="ORF">AB675_4037</name>
</gene>
<evidence type="ECO:0000313" key="8">
    <source>
        <dbReference type="Proteomes" id="UP000038010"/>
    </source>
</evidence>
<evidence type="ECO:0000256" key="2">
    <source>
        <dbReference type="ARBA" id="ARBA00022692"/>
    </source>
</evidence>
<feature type="compositionally biased region" description="Low complexity" evidence="5">
    <location>
        <begin position="339"/>
        <end position="351"/>
    </location>
</feature>
<keyword evidence="4 6" id="KW-0472">Membrane</keyword>
<reference evidence="7 8" key="1">
    <citation type="submission" date="2015-06" db="EMBL/GenBank/DDBJ databases">
        <title>Draft genome of the ant-associated black yeast Phialophora attae CBS 131958.</title>
        <authorList>
            <person name="Moreno L.F."/>
            <person name="Stielow B.J."/>
            <person name="de Hoog S."/>
            <person name="Vicente V.A."/>
            <person name="Weiss V.A."/>
            <person name="de Vries M."/>
            <person name="Cruz L.M."/>
            <person name="Souza E.M."/>
        </authorList>
    </citation>
    <scope>NUCLEOTIDE SEQUENCE [LARGE SCALE GENOMIC DNA]</scope>
    <source>
        <strain evidence="7 8">CBS 131958</strain>
    </source>
</reference>
<name>A0A0N1H0T4_9EURO</name>